<feature type="region of interest" description="Disordered" evidence="1">
    <location>
        <begin position="68"/>
        <end position="91"/>
    </location>
</feature>
<comment type="caution">
    <text evidence="2">The sequence shown here is derived from an EMBL/GenBank/DDBJ whole genome shotgun (WGS) entry which is preliminary data.</text>
</comment>
<name>A0A9Q3ERC4_9BASI</name>
<accession>A0A9Q3ERC4</accession>
<keyword evidence="3" id="KW-1185">Reference proteome</keyword>
<evidence type="ECO:0000313" key="2">
    <source>
        <dbReference type="EMBL" id="MBW0523521.1"/>
    </source>
</evidence>
<evidence type="ECO:0000256" key="1">
    <source>
        <dbReference type="SAM" id="MobiDB-lite"/>
    </source>
</evidence>
<gene>
    <name evidence="2" type="ORF">O181_063236</name>
</gene>
<feature type="compositionally biased region" description="Basic residues" evidence="1">
    <location>
        <begin position="1"/>
        <end position="10"/>
    </location>
</feature>
<evidence type="ECO:0000313" key="3">
    <source>
        <dbReference type="Proteomes" id="UP000765509"/>
    </source>
</evidence>
<feature type="compositionally biased region" description="Polar residues" evidence="1">
    <location>
        <begin position="82"/>
        <end position="91"/>
    </location>
</feature>
<dbReference type="EMBL" id="AVOT02030353">
    <property type="protein sequence ID" value="MBW0523521.1"/>
    <property type="molecule type" value="Genomic_DNA"/>
</dbReference>
<sequence>MIQHKIHKLGKQSCIAPKKPTSDALPLPMPTAIGRSTIGTGNASTPGLSQRMNDIGQDGAASLLTRPAPVHSLDGAGPLGTWSPTHPTDGG</sequence>
<dbReference type="AlphaFoldDB" id="A0A9Q3ERC4"/>
<organism evidence="2 3">
    <name type="scientific">Austropuccinia psidii MF-1</name>
    <dbReference type="NCBI Taxonomy" id="1389203"/>
    <lineage>
        <taxon>Eukaryota</taxon>
        <taxon>Fungi</taxon>
        <taxon>Dikarya</taxon>
        <taxon>Basidiomycota</taxon>
        <taxon>Pucciniomycotina</taxon>
        <taxon>Pucciniomycetes</taxon>
        <taxon>Pucciniales</taxon>
        <taxon>Sphaerophragmiaceae</taxon>
        <taxon>Austropuccinia</taxon>
    </lineage>
</organism>
<reference evidence="2" key="1">
    <citation type="submission" date="2021-03" db="EMBL/GenBank/DDBJ databases">
        <title>Draft genome sequence of rust myrtle Austropuccinia psidii MF-1, a brazilian biotype.</title>
        <authorList>
            <person name="Quecine M.C."/>
            <person name="Pachon D.M.R."/>
            <person name="Bonatelli M.L."/>
            <person name="Correr F.H."/>
            <person name="Franceschini L.M."/>
            <person name="Leite T.F."/>
            <person name="Margarido G.R.A."/>
            <person name="Almeida C.A."/>
            <person name="Ferrarezi J.A."/>
            <person name="Labate C.A."/>
        </authorList>
    </citation>
    <scope>NUCLEOTIDE SEQUENCE</scope>
    <source>
        <strain evidence="2">MF-1</strain>
    </source>
</reference>
<proteinExistence type="predicted"/>
<feature type="region of interest" description="Disordered" evidence="1">
    <location>
        <begin position="1"/>
        <end position="29"/>
    </location>
</feature>
<dbReference type="Proteomes" id="UP000765509">
    <property type="component" value="Unassembled WGS sequence"/>
</dbReference>
<protein>
    <submittedName>
        <fullName evidence="2">Uncharacterized protein</fullName>
    </submittedName>
</protein>